<dbReference type="InterPro" id="IPR049874">
    <property type="entry name" value="ROK_cs"/>
</dbReference>
<sequence length="296" mass="30365">MSKLYAGVETGGTKFVAGVGSAAGGSRITRRIETRDPDATFADIAAFFAENAPTDGYAGVGIASFGPVDLDRSSQSYGHILETPKIAWRGADLVGRMATVIDAPIAIDTDVNAAALAEARLGAGRGRSDDLAYVTIGTGIGVGLVIGGRTVHGSLHPEAGHIFVRRHKSLGEFKGVCPSHGDCLEGIAAGPAIAARWGAGLDTLPPDHPAWAAEAEHIAQLCAMLLLTTSPATIVLGGGVMSQPALFPPIRKRTAALIADYVRDADEAALAQRIVPPACAEAPGLLGAYLLAEQAD</sequence>
<gene>
    <name evidence="7" type="ORF">FHS31_002568</name>
</gene>
<dbReference type="Pfam" id="PF00480">
    <property type="entry name" value="ROK"/>
    <property type="match status" value="1"/>
</dbReference>
<dbReference type="PROSITE" id="PS01125">
    <property type="entry name" value="ROK"/>
    <property type="match status" value="1"/>
</dbReference>
<reference evidence="7 8" key="1">
    <citation type="submission" date="2020-03" db="EMBL/GenBank/DDBJ databases">
        <title>Genomic Encyclopedia of Type Strains, Phase III (KMG-III): the genomes of soil and plant-associated and newly described type strains.</title>
        <authorList>
            <person name="Whitman W."/>
        </authorList>
    </citation>
    <scope>NUCLEOTIDE SEQUENCE [LARGE SCALE GENOMIC DNA]</scope>
    <source>
        <strain evidence="7 8">CECT 8804</strain>
    </source>
</reference>
<evidence type="ECO:0000256" key="3">
    <source>
        <dbReference type="ARBA" id="ARBA00022833"/>
    </source>
</evidence>
<keyword evidence="4" id="KW-0460">Magnesium</keyword>
<accession>A0ABX0TTU4</accession>
<keyword evidence="8" id="KW-1185">Reference proteome</keyword>
<comment type="catalytic activity">
    <reaction evidence="6">
        <text>D-fructose + ATP = D-fructose 6-phosphate + ADP + H(+)</text>
        <dbReference type="Rhea" id="RHEA:16125"/>
        <dbReference type="ChEBI" id="CHEBI:15378"/>
        <dbReference type="ChEBI" id="CHEBI:30616"/>
        <dbReference type="ChEBI" id="CHEBI:37721"/>
        <dbReference type="ChEBI" id="CHEBI:61527"/>
        <dbReference type="ChEBI" id="CHEBI:456216"/>
        <dbReference type="EC" id="2.7.1.4"/>
    </reaction>
</comment>
<evidence type="ECO:0000256" key="2">
    <source>
        <dbReference type="ARBA" id="ARBA00022723"/>
    </source>
</evidence>
<comment type="caution">
    <text evidence="7">The sequence shown here is derived from an EMBL/GenBank/DDBJ whole genome shotgun (WGS) entry which is preliminary data.</text>
</comment>
<keyword evidence="3" id="KW-0862">Zinc</keyword>
<dbReference type="Proteomes" id="UP000727456">
    <property type="component" value="Unassembled WGS sequence"/>
</dbReference>
<keyword evidence="7" id="KW-0808">Transferase</keyword>
<evidence type="ECO:0000256" key="1">
    <source>
        <dbReference type="ARBA" id="ARBA00001946"/>
    </source>
</evidence>
<dbReference type="PANTHER" id="PTHR42742">
    <property type="entry name" value="TRANSCRIPTIONAL REPRESSOR MPRA"/>
    <property type="match status" value="1"/>
</dbReference>
<evidence type="ECO:0000313" key="7">
    <source>
        <dbReference type="EMBL" id="NIJ08938.1"/>
    </source>
</evidence>
<evidence type="ECO:0000313" key="8">
    <source>
        <dbReference type="Proteomes" id="UP000727456"/>
    </source>
</evidence>
<organism evidence="7 8">
    <name type="scientific">Sphingomonas vulcanisoli</name>
    <dbReference type="NCBI Taxonomy" id="1658060"/>
    <lineage>
        <taxon>Bacteria</taxon>
        <taxon>Pseudomonadati</taxon>
        <taxon>Pseudomonadota</taxon>
        <taxon>Alphaproteobacteria</taxon>
        <taxon>Sphingomonadales</taxon>
        <taxon>Sphingomonadaceae</taxon>
        <taxon>Sphingomonas</taxon>
    </lineage>
</organism>
<protein>
    <recommendedName>
        <fullName evidence="5">fructokinase</fullName>
        <ecNumber evidence="5">2.7.1.4</ecNumber>
    </recommendedName>
</protein>
<dbReference type="InterPro" id="IPR051804">
    <property type="entry name" value="Carb_Metab_Reg_Kinase/Isom"/>
</dbReference>
<evidence type="ECO:0000256" key="6">
    <source>
        <dbReference type="ARBA" id="ARBA00048451"/>
    </source>
</evidence>
<dbReference type="RefSeq" id="WP_208408707.1">
    <property type="nucleotide sequence ID" value="NZ_JAAOZC010000007.1"/>
</dbReference>
<comment type="cofactor">
    <cofactor evidence="1">
        <name>Mg(2+)</name>
        <dbReference type="ChEBI" id="CHEBI:18420"/>
    </cofactor>
</comment>
<dbReference type="SUPFAM" id="SSF53067">
    <property type="entry name" value="Actin-like ATPase domain"/>
    <property type="match status" value="1"/>
</dbReference>
<dbReference type="Gene3D" id="3.30.420.40">
    <property type="match status" value="2"/>
</dbReference>
<dbReference type="GO" id="GO:0008865">
    <property type="term" value="F:fructokinase activity"/>
    <property type="evidence" value="ECO:0007669"/>
    <property type="project" value="UniProtKB-EC"/>
</dbReference>
<dbReference type="InterPro" id="IPR000600">
    <property type="entry name" value="ROK"/>
</dbReference>
<dbReference type="PANTHER" id="PTHR42742:SF3">
    <property type="entry name" value="FRUCTOKINASE"/>
    <property type="match status" value="1"/>
</dbReference>
<proteinExistence type="predicted"/>
<keyword evidence="2" id="KW-0479">Metal-binding</keyword>
<dbReference type="EC" id="2.7.1.4" evidence="5"/>
<dbReference type="InterPro" id="IPR043129">
    <property type="entry name" value="ATPase_NBD"/>
</dbReference>
<name>A0ABX0TTU4_9SPHN</name>
<dbReference type="CDD" id="cd24067">
    <property type="entry name" value="ASKHA_NBD_ROK_BsFRK-like"/>
    <property type="match status" value="1"/>
</dbReference>
<evidence type="ECO:0000256" key="5">
    <source>
        <dbReference type="ARBA" id="ARBA00038887"/>
    </source>
</evidence>
<evidence type="ECO:0000256" key="4">
    <source>
        <dbReference type="ARBA" id="ARBA00022842"/>
    </source>
</evidence>
<dbReference type="EMBL" id="JAAOZC010000007">
    <property type="protein sequence ID" value="NIJ08938.1"/>
    <property type="molecule type" value="Genomic_DNA"/>
</dbReference>